<feature type="binding site" evidence="5">
    <location>
        <position position="79"/>
    </location>
    <ligand>
        <name>molybdate</name>
        <dbReference type="ChEBI" id="CHEBI:36264"/>
    </ligand>
</feature>
<evidence type="ECO:0000256" key="1">
    <source>
        <dbReference type="ARBA" id="ARBA00009175"/>
    </source>
</evidence>
<dbReference type="EMBL" id="CADCTF010000022">
    <property type="protein sequence ID" value="CAA9219651.1"/>
    <property type="molecule type" value="Genomic_DNA"/>
</dbReference>
<feature type="binding site" evidence="5">
    <location>
        <position position="187"/>
    </location>
    <ligand>
        <name>molybdate</name>
        <dbReference type="ChEBI" id="CHEBI:36264"/>
    </ligand>
</feature>
<dbReference type="InterPro" id="IPR044084">
    <property type="entry name" value="AvModA-like_subst-bd"/>
</dbReference>
<dbReference type="Gene3D" id="3.40.190.10">
    <property type="entry name" value="Periplasmic binding protein-like II"/>
    <property type="match status" value="2"/>
</dbReference>
<dbReference type="InterPro" id="IPR005950">
    <property type="entry name" value="ModA"/>
</dbReference>
<evidence type="ECO:0000313" key="6">
    <source>
        <dbReference type="EMBL" id="CAA9219651.1"/>
    </source>
</evidence>
<dbReference type="Pfam" id="PF13531">
    <property type="entry name" value="SBP_bac_11"/>
    <property type="match status" value="1"/>
</dbReference>
<dbReference type="GO" id="GO:0015689">
    <property type="term" value="P:molybdate ion transport"/>
    <property type="evidence" value="ECO:0007669"/>
    <property type="project" value="InterPro"/>
</dbReference>
<proteinExistence type="inferred from homology"/>
<keyword evidence="3 5" id="KW-0479">Metal-binding</keyword>
<gene>
    <name evidence="6" type="ORF">AVDCRST_MAG50-417</name>
</gene>
<dbReference type="PANTHER" id="PTHR30632">
    <property type="entry name" value="MOLYBDATE-BINDING PERIPLASMIC PROTEIN"/>
    <property type="match status" value="1"/>
</dbReference>
<keyword evidence="2 5" id="KW-0500">Molybdenum</keyword>
<dbReference type="InterPro" id="IPR050682">
    <property type="entry name" value="ModA/WtpA"/>
</dbReference>
<dbReference type="PIRSF" id="PIRSF004846">
    <property type="entry name" value="ModA"/>
    <property type="match status" value="1"/>
</dbReference>
<comment type="similarity">
    <text evidence="1">Belongs to the bacterial solute-binding protein ModA family.</text>
</comment>
<organism evidence="6">
    <name type="scientific">uncultured Acidimicrobiales bacterium</name>
    <dbReference type="NCBI Taxonomy" id="310071"/>
    <lineage>
        <taxon>Bacteria</taxon>
        <taxon>Bacillati</taxon>
        <taxon>Actinomycetota</taxon>
        <taxon>Acidimicrobiia</taxon>
        <taxon>Acidimicrobiales</taxon>
        <taxon>environmental samples</taxon>
    </lineage>
</organism>
<reference evidence="6" key="1">
    <citation type="submission" date="2020-02" db="EMBL/GenBank/DDBJ databases">
        <authorList>
            <person name="Meier V. D."/>
        </authorList>
    </citation>
    <scope>NUCLEOTIDE SEQUENCE</scope>
    <source>
        <strain evidence="6">AVDCRST_MAG50</strain>
    </source>
</reference>
<evidence type="ECO:0000256" key="2">
    <source>
        <dbReference type="ARBA" id="ARBA00022505"/>
    </source>
</evidence>
<keyword evidence="4" id="KW-0732">Signal</keyword>
<sequence>MSTADAPSWTRRAVGVLVGAAVAMVLVGCGADGASPPGALEVDRITVAAASDLRPAFEELGQAFEAATGTSVTFSFGSSGQLREQIVNGAPFHLFAAANVSFVDEVIASGRGVATTKADYALGRIVLWAPSGVALPKSIEELTDARYRRIAIANPDHAPYGLAAEQALKSAGVHDRIRSRLVYGENISDTFRIVQSNNAEIGIVALSLAIADGSQYTLVPAELHEPLEQALVVTSRGEHGNAAAAFARFLGSPAGREVMVRYGFVLPGEALPTS</sequence>
<dbReference type="GO" id="GO:1901359">
    <property type="term" value="F:tungstate binding"/>
    <property type="evidence" value="ECO:0007669"/>
    <property type="project" value="UniProtKB-ARBA"/>
</dbReference>
<dbReference type="GO" id="GO:0030973">
    <property type="term" value="F:molybdate ion binding"/>
    <property type="evidence" value="ECO:0007669"/>
    <property type="project" value="InterPro"/>
</dbReference>
<dbReference type="PANTHER" id="PTHR30632:SF14">
    <property type="entry name" value="TUNGSTATE_MOLYBDATE_CHROMATE-BINDING PROTEIN MODA"/>
    <property type="match status" value="1"/>
</dbReference>
<dbReference type="AlphaFoldDB" id="A0A6J4HAH2"/>
<dbReference type="NCBIfam" id="TIGR01256">
    <property type="entry name" value="modA"/>
    <property type="match status" value="1"/>
</dbReference>
<dbReference type="GO" id="GO:0046872">
    <property type="term" value="F:metal ion binding"/>
    <property type="evidence" value="ECO:0007669"/>
    <property type="project" value="UniProtKB-KW"/>
</dbReference>
<evidence type="ECO:0000256" key="4">
    <source>
        <dbReference type="ARBA" id="ARBA00022729"/>
    </source>
</evidence>
<dbReference type="CDD" id="cd13539">
    <property type="entry name" value="PBP2_AvModA"/>
    <property type="match status" value="1"/>
</dbReference>
<name>A0A6J4HAH2_9ACTN</name>
<dbReference type="SUPFAM" id="SSF53850">
    <property type="entry name" value="Periplasmic binding protein-like II"/>
    <property type="match status" value="1"/>
</dbReference>
<protein>
    <submittedName>
        <fullName evidence="6">Molybdenum ABC transporter, substrate-binding protein ModA</fullName>
    </submittedName>
</protein>
<evidence type="ECO:0000256" key="5">
    <source>
        <dbReference type="PIRSR" id="PIRSR004846-1"/>
    </source>
</evidence>
<accession>A0A6J4HAH2</accession>
<evidence type="ECO:0000256" key="3">
    <source>
        <dbReference type="ARBA" id="ARBA00022723"/>
    </source>
</evidence>
<dbReference type="FunFam" id="3.40.190.10:FF:000035">
    <property type="entry name" value="Molybdate ABC transporter substrate-binding protein"/>
    <property type="match status" value="1"/>
</dbReference>